<feature type="compositionally biased region" description="Polar residues" evidence="1">
    <location>
        <begin position="214"/>
        <end position="231"/>
    </location>
</feature>
<dbReference type="OrthoDB" id="3269402at2759"/>
<dbReference type="AlphaFoldDB" id="A0A4R0RA44"/>
<name>A0A4R0RA44_9APHY</name>
<dbReference type="Proteomes" id="UP000292702">
    <property type="component" value="Unassembled WGS sequence"/>
</dbReference>
<reference evidence="3 4" key="1">
    <citation type="submission" date="2018-11" db="EMBL/GenBank/DDBJ databases">
        <title>Genome assembly of Steccherinum ochraceum LE-BIN_3174, the white-rot fungus of the Steccherinaceae family (The Residual Polyporoid clade, Polyporales, Basidiomycota).</title>
        <authorList>
            <person name="Fedorova T.V."/>
            <person name="Glazunova O.A."/>
            <person name="Landesman E.O."/>
            <person name="Moiseenko K.V."/>
            <person name="Psurtseva N.V."/>
            <person name="Savinova O.S."/>
            <person name="Shakhova N.V."/>
            <person name="Tyazhelova T.V."/>
            <person name="Vasina D.V."/>
        </authorList>
    </citation>
    <scope>NUCLEOTIDE SEQUENCE [LARGE SCALE GENOMIC DNA]</scope>
    <source>
        <strain evidence="3 4">LE-BIN_3174</strain>
    </source>
</reference>
<evidence type="ECO:0000313" key="4">
    <source>
        <dbReference type="Proteomes" id="UP000292702"/>
    </source>
</evidence>
<feature type="region of interest" description="Disordered" evidence="1">
    <location>
        <begin position="204"/>
        <end position="248"/>
    </location>
</feature>
<evidence type="ECO:0000256" key="1">
    <source>
        <dbReference type="SAM" id="MobiDB-lite"/>
    </source>
</evidence>
<dbReference type="InterPro" id="IPR057678">
    <property type="entry name" value="DUF7918"/>
</dbReference>
<gene>
    <name evidence="3" type="ORF">EIP91_005185</name>
</gene>
<dbReference type="Pfam" id="PF25534">
    <property type="entry name" value="DUF7918"/>
    <property type="match status" value="1"/>
</dbReference>
<evidence type="ECO:0000259" key="2">
    <source>
        <dbReference type="Pfam" id="PF25534"/>
    </source>
</evidence>
<feature type="domain" description="DUF7918" evidence="2">
    <location>
        <begin position="17"/>
        <end position="211"/>
    </location>
</feature>
<evidence type="ECO:0000313" key="3">
    <source>
        <dbReference type="EMBL" id="TCD63606.1"/>
    </source>
</evidence>
<organism evidence="3 4">
    <name type="scientific">Steccherinum ochraceum</name>
    <dbReference type="NCBI Taxonomy" id="92696"/>
    <lineage>
        <taxon>Eukaryota</taxon>
        <taxon>Fungi</taxon>
        <taxon>Dikarya</taxon>
        <taxon>Basidiomycota</taxon>
        <taxon>Agaricomycotina</taxon>
        <taxon>Agaricomycetes</taxon>
        <taxon>Polyporales</taxon>
        <taxon>Steccherinaceae</taxon>
        <taxon>Steccherinum</taxon>
    </lineage>
</organism>
<protein>
    <recommendedName>
        <fullName evidence="2">DUF7918 domain-containing protein</fullName>
    </recommendedName>
</protein>
<proteinExistence type="predicted"/>
<comment type="caution">
    <text evidence="3">The sequence shown here is derived from an EMBL/GenBank/DDBJ whole genome shotgun (WGS) entry which is preliminary data.</text>
</comment>
<dbReference type="EMBL" id="RWJN01000286">
    <property type="protein sequence ID" value="TCD63606.1"/>
    <property type="molecule type" value="Genomic_DNA"/>
</dbReference>
<keyword evidence="4" id="KW-1185">Reference proteome</keyword>
<sequence length="248" mass="28195">MVAMLGVSMRLVDDQRNPFNEYETKAHSSNVASCYVSSQVGQPFSIEVDNSIDIRHVLGGEYVIFKIFVDGVHVDSQLCAGMTTEYVHGAPVSNNTQRRFVFSDLMLSTDRTVQRDWSPLERFVEVRVHRVQPHLHSPPLGTEPAFLNRVDVVHARNAFAGRHPTSRRENVPQPNERCSLTYLDSKSSPYAVLRIHYRPQELLEARGSVPRPSPYTSYKENPTPTSRNNRAPRTKQEPIVHMMGRLTL</sequence>
<accession>A0A4R0RA44</accession>